<evidence type="ECO:0000313" key="1">
    <source>
        <dbReference type="EMBL" id="RDK38490.1"/>
    </source>
</evidence>
<protein>
    <submittedName>
        <fullName evidence="1">Uncharacterized protein</fullName>
    </submittedName>
</protein>
<dbReference type="PROSITE" id="PS51257">
    <property type="entry name" value="PROKAR_LIPOPROTEIN"/>
    <property type="match status" value="1"/>
</dbReference>
<keyword evidence="2" id="KW-1185">Reference proteome</keyword>
<dbReference type="EMBL" id="KZ851865">
    <property type="protein sequence ID" value="RDK38490.1"/>
    <property type="molecule type" value="Genomic_DNA"/>
</dbReference>
<proteinExistence type="predicted"/>
<reference evidence="1 2" key="1">
    <citation type="submission" date="2018-07" db="EMBL/GenBank/DDBJ databases">
        <title>Section-level genome sequencing of Aspergillus section Nigri to investigate inter- and intra-species variation.</title>
        <authorList>
            <consortium name="DOE Joint Genome Institute"/>
            <person name="Vesth T.C."/>
            <person name="Nybo J.L."/>
            <person name="Theobald S."/>
            <person name="Frisvad J.C."/>
            <person name="Larsen T.O."/>
            <person name="Nielsen K.F."/>
            <person name="Hoof J.B."/>
            <person name="Brandl J."/>
            <person name="Salamov A."/>
            <person name="Riley R."/>
            <person name="Gladden J.M."/>
            <person name="Phatale P."/>
            <person name="Nielsen M.T."/>
            <person name="Lyhne E.K."/>
            <person name="Kogle M.E."/>
            <person name="Strasser K."/>
            <person name="McDonnell E."/>
            <person name="Barry K."/>
            <person name="Clum A."/>
            <person name="Chen C."/>
            <person name="Nolan M."/>
            <person name="Sandor L."/>
            <person name="Kuo A."/>
            <person name="Lipzen A."/>
            <person name="Hainaut M."/>
            <person name="Drula E."/>
            <person name="Tsang A."/>
            <person name="Magnuson J.K."/>
            <person name="Henrissat B."/>
            <person name="Wiebenga A."/>
            <person name="Simmons B.A."/>
            <person name="Makela M.R."/>
            <person name="De vries R.P."/>
            <person name="Grigoriev I.V."/>
            <person name="Mortensen U.H."/>
            <person name="Baker S.E."/>
            <person name="Andersen M.R."/>
        </authorList>
    </citation>
    <scope>NUCLEOTIDE SEQUENCE [LARGE SCALE GENOMIC DNA]</scope>
    <source>
        <strain evidence="1 2">ATCC 13157</strain>
    </source>
</reference>
<accession>A0A370P8H1</accession>
<sequence length="127" mass="14004">MAALPRVGFVSSALGSCTSRLDPMTNLLPPNSPSTAAPRRRLTWSPVTMPVYMGPRGGKSTRAIRDIVRPISTASVARDPRSVVRCKRFVSRAWIRMDQMVYLATPMGRWGGRIAVYQSSRSIGGRR</sequence>
<evidence type="ECO:0000313" key="2">
    <source>
        <dbReference type="Proteomes" id="UP000254937"/>
    </source>
</evidence>
<organism evidence="1 2">
    <name type="scientific">Aspergillus phoenicis ATCC 13157</name>
    <dbReference type="NCBI Taxonomy" id="1353007"/>
    <lineage>
        <taxon>Eukaryota</taxon>
        <taxon>Fungi</taxon>
        <taxon>Dikarya</taxon>
        <taxon>Ascomycota</taxon>
        <taxon>Pezizomycotina</taxon>
        <taxon>Eurotiomycetes</taxon>
        <taxon>Eurotiomycetidae</taxon>
        <taxon>Eurotiales</taxon>
        <taxon>Aspergillaceae</taxon>
        <taxon>Aspergillus</taxon>
    </lineage>
</organism>
<name>A0A370P8H1_ASPPH</name>
<dbReference type="Proteomes" id="UP000254937">
    <property type="component" value="Unassembled WGS sequence"/>
</dbReference>
<gene>
    <name evidence="1" type="ORF">M752DRAFT_80345</name>
</gene>
<dbReference type="AlphaFoldDB" id="A0A370P8H1"/>